<sequence>MFLRRVVSNNTKNRMGIFDFIFGKTIKIDDEFFGKMIFSEFKKNPEKNYFECRRHFKSTDEIIEIGIEGNVTGPTEVQKDFFRKIESDYDKIISSIKPMIENEFRNWKEDFKITDFKKEFKAVYLFLPRCEKEPKVWEIAFESEHDLNHTFTLTMNDLSATDILIDG</sequence>
<evidence type="ECO:0000313" key="1">
    <source>
        <dbReference type="EMBL" id="AIZ40353.1"/>
    </source>
</evidence>
<accession>A0AAU8RHF0</accession>
<dbReference type="KEGG" id="cbat:M666_01410"/>
<organism evidence="1 2">
    <name type="scientific">Cellulophaga baltica 18</name>
    <dbReference type="NCBI Taxonomy" id="1348584"/>
    <lineage>
        <taxon>Bacteria</taxon>
        <taxon>Pseudomonadati</taxon>
        <taxon>Bacteroidota</taxon>
        <taxon>Flavobacteriia</taxon>
        <taxon>Flavobacteriales</taxon>
        <taxon>Flavobacteriaceae</taxon>
        <taxon>Cellulophaga</taxon>
    </lineage>
</organism>
<dbReference type="EMBL" id="CP009976">
    <property type="protein sequence ID" value="AIZ40353.1"/>
    <property type="molecule type" value="Genomic_DNA"/>
</dbReference>
<evidence type="ECO:0000313" key="2">
    <source>
        <dbReference type="Proteomes" id="UP000030786"/>
    </source>
</evidence>
<proteinExistence type="predicted"/>
<dbReference type="Proteomes" id="UP000030786">
    <property type="component" value="Chromosome"/>
</dbReference>
<name>A0AAU8RHF0_9FLAO</name>
<reference evidence="1 2" key="1">
    <citation type="journal article" date="2014" name="Environ. Microbiol.">
        <title>Contrasting genomic patterns and infection strategies of two co-existing Bacteroidetes podovirus genera.</title>
        <authorList>
            <person name="Holmfeldt K."/>
            <person name="Howard-Varona C."/>
            <person name="Solonenko N."/>
            <person name="Sullivan M.B."/>
        </authorList>
    </citation>
    <scope>NUCLEOTIDE SEQUENCE [LARGE SCALE GENOMIC DNA]</scope>
    <source>
        <strain evidence="1 2">18</strain>
    </source>
</reference>
<protein>
    <recommendedName>
        <fullName evidence="3">DUF2004 domain-containing protein</fullName>
    </recommendedName>
</protein>
<evidence type="ECO:0008006" key="3">
    <source>
        <dbReference type="Google" id="ProtNLM"/>
    </source>
</evidence>
<gene>
    <name evidence="1" type="ORF">M666_01410</name>
</gene>
<dbReference type="AlphaFoldDB" id="A0AAU8RHF0"/>